<keyword evidence="2" id="KW-1185">Reference proteome</keyword>
<dbReference type="EMBL" id="LDAU01000154">
    <property type="protein sequence ID" value="KRX02659.1"/>
    <property type="molecule type" value="Genomic_DNA"/>
</dbReference>
<evidence type="ECO:0000313" key="2">
    <source>
        <dbReference type="Proteomes" id="UP000054937"/>
    </source>
</evidence>
<dbReference type="Pfam" id="PF09725">
    <property type="entry name" value="Fra10Ac1"/>
    <property type="match status" value="1"/>
</dbReference>
<dbReference type="OMA" id="NTRCALH"/>
<gene>
    <name evidence="1" type="ORF">PPERSA_11999</name>
</gene>
<organism evidence="1 2">
    <name type="scientific">Pseudocohnilembus persalinus</name>
    <name type="common">Ciliate</name>
    <dbReference type="NCBI Taxonomy" id="266149"/>
    <lineage>
        <taxon>Eukaryota</taxon>
        <taxon>Sar</taxon>
        <taxon>Alveolata</taxon>
        <taxon>Ciliophora</taxon>
        <taxon>Intramacronucleata</taxon>
        <taxon>Oligohymenophorea</taxon>
        <taxon>Scuticociliatia</taxon>
        <taxon>Philasterida</taxon>
        <taxon>Pseudocohnilembidae</taxon>
        <taxon>Pseudocohnilembus</taxon>
    </lineage>
</organism>
<dbReference type="InParanoid" id="A0A0V0QK69"/>
<accession>A0A0V0QK69</accession>
<sequence>MISDHQILLQHHRFVRDNEEDDKSSKELRRQLISGEDKYGEYLAKKYEEKLYKEYTIADLSIYETGKIGLRWRTKQEVQDGKGFRICGNKICDNRRPLFTYEINFAYQESGEKKNALVKIRVCNMCADKLNYKKQHKQLNQEDMECENSCEKIDEKQIYPVNQNENYREITVFLL</sequence>
<evidence type="ECO:0000313" key="1">
    <source>
        <dbReference type="EMBL" id="KRX02659.1"/>
    </source>
</evidence>
<protein>
    <recommendedName>
        <fullName evidence="3">Protein FRA10AC1</fullName>
    </recommendedName>
</protein>
<comment type="caution">
    <text evidence="1">The sequence shown here is derived from an EMBL/GenBank/DDBJ whole genome shotgun (WGS) entry which is preliminary data.</text>
</comment>
<name>A0A0V0QK69_PSEPJ</name>
<dbReference type="InterPro" id="IPR019129">
    <property type="entry name" value="Folate-sensitive_fs_Fra10Ac1"/>
</dbReference>
<dbReference type="FunCoup" id="A0A0V0QK69">
    <property type="interactions" value="3"/>
</dbReference>
<proteinExistence type="predicted"/>
<reference evidence="1 2" key="1">
    <citation type="journal article" date="2015" name="Sci. Rep.">
        <title>Genome of the facultative scuticociliatosis pathogen Pseudocohnilembus persalinus provides insight into its virulence through horizontal gene transfer.</title>
        <authorList>
            <person name="Xiong J."/>
            <person name="Wang G."/>
            <person name="Cheng J."/>
            <person name="Tian M."/>
            <person name="Pan X."/>
            <person name="Warren A."/>
            <person name="Jiang C."/>
            <person name="Yuan D."/>
            <person name="Miao W."/>
        </authorList>
    </citation>
    <scope>NUCLEOTIDE SEQUENCE [LARGE SCALE GENOMIC DNA]</scope>
    <source>
        <strain evidence="1">36N120E</strain>
    </source>
</reference>
<evidence type="ECO:0008006" key="3">
    <source>
        <dbReference type="Google" id="ProtNLM"/>
    </source>
</evidence>
<dbReference type="AlphaFoldDB" id="A0A0V0QK69"/>
<dbReference type="OrthoDB" id="307723at2759"/>
<dbReference type="Proteomes" id="UP000054937">
    <property type="component" value="Unassembled WGS sequence"/>
</dbReference>